<dbReference type="PANTHER" id="PTHR11070">
    <property type="entry name" value="UVRD / RECB / PCRA DNA HELICASE FAMILY MEMBER"/>
    <property type="match status" value="1"/>
</dbReference>
<dbReference type="GO" id="GO:0016787">
    <property type="term" value="F:hydrolase activity"/>
    <property type="evidence" value="ECO:0007669"/>
    <property type="project" value="UniProtKB-UniRule"/>
</dbReference>
<evidence type="ECO:0000256" key="5">
    <source>
        <dbReference type="PROSITE-ProRule" id="PRU00560"/>
    </source>
</evidence>
<sequence length="676" mass="77927">MTEFDQEKTKALLTIDHIKVIKLQMEKALNYMGEENLRKLKDLRDNAEANPTDLFLFIENLHAQNQAFNFKDKFTQLEEFGYLLAEPYFSRIDLVNPADNHTDKIYLGKFGMPGIVTDWRAKIASVYYKYRYPQKNVVYDTEEGRVTRDLQLKRTFEFDNGELLKYYNNDIQLDENEIISNKIAKRTGGVLEDIVATIQESQMEIIEHDPRGVCVVQGCVGSGKSTVAIHKLSHIFFNYPSFIRPQNSLLVAKNQILVGYLSTLFPKLGIFDLNYGTLKDLLIRIVFAHEIKINLDLGNEDGMERIETATIHQLQKSVEEIKKGVEEQLEILEQNPLYASYFSFVYDSELSAQENIIMLMEDLEEEITYQKEKLDGGATGSFEMKCLTNIKSLKSLLREVRKVANKLRASVFPTLLKSFEINPKQKLGYKGALKYVYLYATVFGIPKFKKFEYCVVDEGQDFSLLEYLVLNKLVLRGRFCILGDLNQSYIKTGLASWEEVEEVITDAKERKKFELTTNYRSTKPIIDFACKIISNYTSNFLPQSINRKGAEVVEIEISPDTVVGEVFSHLSQDLKSLDKSIGIICYDRKDFELLQTLLEKNFRDTLKERLVVLNPKDCIFYTPKGVYLTMFENCKGLEFAKVYVVGMPKNPVDIFEAKKNYVAVTRAMNELVIFYK</sequence>
<reference evidence="8" key="1">
    <citation type="submission" date="2017-09" db="EMBL/GenBank/DDBJ databases">
        <title>Depth-based differentiation of microbial function through sediment-hosted aquifers and enrichment of novel symbionts in the deep terrestrial subsurface.</title>
        <authorList>
            <person name="Probst A.J."/>
            <person name="Ladd B."/>
            <person name="Jarett J.K."/>
            <person name="Geller-Mcgrath D.E."/>
            <person name="Sieber C.M.K."/>
            <person name="Emerson J.B."/>
            <person name="Anantharaman K."/>
            <person name="Thomas B.C."/>
            <person name="Malmstrom R."/>
            <person name="Stieglmeier M."/>
            <person name="Klingl A."/>
            <person name="Woyke T."/>
            <person name="Ryan C.M."/>
            <person name="Banfield J.F."/>
        </authorList>
    </citation>
    <scope>NUCLEOTIDE SEQUENCE [LARGE SCALE GENOMIC DNA]</scope>
</reference>
<keyword evidence="3 5" id="KW-0347">Helicase</keyword>
<proteinExistence type="predicted"/>
<keyword evidence="1 5" id="KW-0547">Nucleotide-binding</keyword>
<dbReference type="PROSITE" id="PS51198">
    <property type="entry name" value="UVRD_HELICASE_ATP_BIND"/>
    <property type="match status" value="1"/>
</dbReference>
<dbReference type="GO" id="GO:0005829">
    <property type="term" value="C:cytosol"/>
    <property type="evidence" value="ECO:0007669"/>
    <property type="project" value="TreeGrafter"/>
</dbReference>
<evidence type="ECO:0000256" key="3">
    <source>
        <dbReference type="ARBA" id="ARBA00022806"/>
    </source>
</evidence>
<dbReference type="SUPFAM" id="SSF52540">
    <property type="entry name" value="P-loop containing nucleoside triphosphate hydrolases"/>
    <property type="match status" value="1"/>
</dbReference>
<protein>
    <recommendedName>
        <fullName evidence="6">UvrD-like helicase ATP-binding domain-containing protein</fullName>
    </recommendedName>
</protein>
<dbReference type="InterPro" id="IPR027417">
    <property type="entry name" value="P-loop_NTPase"/>
</dbReference>
<evidence type="ECO:0000256" key="1">
    <source>
        <dbReference type="ARBA" id="ARBA00022741"/>
    </source>
</evidence>
<name>A0A2H0XAT4_UNCKA</name>
<evidence type="ECO:0000313" key="8">
    <source>
        <dbReference type="Proteomes" id="UP000231252"/>
    </source>
</evidence>
<dbReference type="InterPro" id="IPR014016">
    <property type="entry name" value="UvrD-like_ATP-bd"/>
</dbReference>
<evidence type="ECO:0000259" key="6">
    <source>
        <dbReference type="PROSITE" id="PS51198"/>
    </source>
</evidence>
<evidence type="ECO:0000313" key="7">
    <source>
        <dbReference type="EMBL" id="PIS22012.1"/>
    </source>
</evidence>
<dbReference type="InterPro" id="IPR000212">
    <property type="entry name" value="DNA_helicase_UvrD/REP"/>
</dbReference>
<dbReference type="GO" id="GO:0043138">
    <property type="term" value="F:3'-5' DNA helicase activity"/>
    <property type="evidence" value="ECO:0007669"/>
    <property type="project" value="TreeGrafter"/>
</dbReference>
<gene>
    <name evidence="7" type="ORF">COT50_04225</name>
</gene>
<comment type="caution">
    <text evidence="7">The sequence shown here is derived from an EMBL/GenBank/DDBJ whole genome shotgun (WGS) entry which is preliminary data.</text>
</comment>
<dbReference type="Gene3D" id="3.40.50.300">
    <property type="entry name" value="P-loop containing nucleotide triphosphate hydrolases"/>
    <property type="match status" value="2"/>
</dbReference>
<feature type="binding site" evidence="5">
    <location>
        <begin position="218"/>
        <end position="225"/>
    </location>
    <ligand>
        <name>ATP</name>
        <dbReference type="ChEBI" id="CHEBI:30616"/>
    </ligand>
</feature>
<dbReference type="PANTHER" id="PTHR11070:SF17">
    <property type="entry name" value="DNA HELICASE IV"/>
    <property type="match status" value="1"/>
</dbReference>
<accession>A0A2H0XAT4</accession>
<evidence type="ECO:0000256" key="4">
    <source>
        <dbReference type="ARBA" id="ARBA00022840"/>
    </source>
</evidence>
<dbReference type="Proteomes" id="UP000231252">
    <property type="component" value="Unassembled WGS sequence"/>
</dbReference>
<dbReference type="GO" id="GO:0003677">
    <property type="term" value="F:DNA binding"/>
    <property type="evidence" value="ECO:0007669"/>
    <property type="project" value="InterPro"/>
</dbReference>
<dbReference type="GO" id="GO:0000725">
    <property type="term" value="P:recombinational repair"/>
    <property type="evidence" value="ECO:0007669"/>
    <property type="project" value="TreeGrafter"/>
</dbReference>
<organism evidence="7 8">
    <name type="scientific">candidate division WWE3 bacterium CG08_land_8_20_14_0_20_41_10</name>
    <dbReference type="NCBI Taxonomy" id="1975085"/>
    <lineage>
        <taxon>Bacteria</taxon>
        <taxon>Katanobacteria</taxon>
    </lineage>
</organism>
<dbReference type="GO" id="GO:0005524">
    <property type="term" value="F:ATP binding"/>
    <property type="evidence" value="ECO:0007669"/>
    <property type="project" value="UniProtKB-UniRule"/>
</dbReference>
<feature type="domain" description="UvrD-like helicase ATP-binding" evidence="6">
    <location>
        <begin position="197"/>
        <end position="522"/>
    </location>
</feature>
<keyword evidence="4 5" id="KW-0067">ATP-binding</keyword>
<evidence type="ECO:0000256" key="2">
    <source>
        <dbReference type="ARBA" id="ARBA00022801"/>
    </source>
</evidence>
<dbReference type="EMBL" id="PEYU01000097">
    <property type="protein sequence ID" value="PIS22012.1"/>
    <property type="molecule type" value="Genomic_DNA"/>
</dbReference>
<keyword evidence="2 5" id="KW-0378">Hydrolase</keyword>
<dbReference type="AlphaFoldDB" id="A0A2H0XAT4"/>